<dbReference type="CDD" id="cd00590">
    <property type="entry name" value="RRM_SF"/>
    <property type="match status" value="1"/>
</dbReference>
<reference evidence="6 7" key="1">
    <citation type="journal article" date="2023" name="Plants (Basel)">
        <title>Bridging the Gap: Combining Genomics and Transcriptomics Approaches to Understand Stylosanthes scabra, an Orphan Legume from the Brazilian Caatinga.</title>
        <authorList>
            <person name="Ferreira-Neto J.R.C."/>
            <person name="da Silva M.D."/>
            <person name="Binneck E."/>
            <person name="de Melo N.F."/>
            <person name="da Silva R.H."/>
            <person name="de Melo A.L.T.M."/>
            <person name="Pandolfi V."/>
            <person name="Bustamante F.O."/>
            <person name="Brasileiro-Vidal A.C."/>
            <person name="Benko-Iseppon A.M."/>
        </authorList>
    </citation>
    <scope>NUCLEOTIDE SEQUENCE [LARGE SCALE GENOMIC DNA]</scope>
    <source>
        <tissue evidence="6">Leaves</tissue>
    </source>
</reference>
<name>A0ABU6QW07_9FABA</name>
<feature type="domain" description="RRM" evidence="5">
    <location>
        <begin position="50"/>
        <end position="128"/>
    </location>
</feature>
<evidence type="ECO:0000256" key="1">
    <source>
        <dbReference type="ARBA" id="ARBA00004123"/>
    </source>
</evidence>
<feature type="non-terminal residue" evidence="6">
    <location>
        <position position="1"/>
    </location>
</feature>
<dbReference type="SMART" id="SM00360">
    <property type="entry name" value="RRM"/>
    <property type="match status" value="1"/>
</dbReference>
<dbReference type="Gene3D" id="3.30.70.330">
    <property type="match status" value="1"/>
</dbReference>
<organism evidence="6 7">
    <name type="scientific">Stylosanthes scabra</name>
    <dbReference type="NCBI Taxonomy" id="79078"/>
    <lineage>
        <taxon>Eukaryota</taxon>
        <taxon>Viridiplantae</taxon>
        <taxon>Streptophyta</taxon>
        <taxon>Embryophyta</taxon>
        <taxon>Tracheophyta</taxon>
        <taxon>Spermatophyta</taxon>
        <taxon>Magnoliopsida</taxon>
        <taxon>eudicotyledons</taxon>
        <taxon>Gunneridae</taxon>
        <taxon>Pentapetalae</taxon>
        <taxon>rosids</taxon>
        <taxon>fabids</taxon>
        <taxon>Fabales</taxon>
        <taxon>Fabaceae</taxon>
        <taxon>Papilionoideae</taxon>
        <taxon>50 kb inversion clade</taxon>
        <taxon>dalbergioids sensu lato</taxon>
        <taxon>Dalbergieae</taxon>
        <taxon>Pterocarpus clade</taxon>
        <taxon>Stylosanthes</taxon>
    </lineage>
</organism>
<evidence type="ECO:0000256" key="4">
    <source>
        <dbReference type="SAM" id="MobiDB-lite"/>
    </source>
</evidence>
<evidence type="ECO:0000313" key="7">
    <source>
        <dbReference type="Proteomes" id="UP001341840"/>
    </source>
</evidence>
<dbReference type="InterPro" id="IPR035979">
    <property type="entry name" value="RBD_domain_sf"/>
</dbReference>
<dbReference type="Proteomes" id="UP001341840">
    <property type="component" value="Unassembled WGS sequence"/>
</dbReference>
<keyword evidence="3" id="KW-0694">RNA-binding</keyword>
<keyword evidence="7" id="KW-1185">Reference proteome</keyword>
<dbReference type="InterPro" id="IPR012677">
    <property type="entry name" value="Nucleotide-bd_a/b_plait_sf"/>
</dbReference>
<evidence type="ECO:0000259" key="5">
    <source>
        <dbReference type="PROSITE" id="PS50102"/>
    </source>
</evidence>
<sequence length="530" mass="60300">VENTVRAPALLEKETRGIVWGEFALGDRRLGYRGSGTDKRGPWHNRDEPHTIFVDRLSTSTSKRVLYKKFGRFGYITDVFFSRKKRMRAVGLFAFIRYSTRGGALNAIGTLNGMSWENNQILVTMSKFQRNGGVRSNIHQGNPEPKKMLRVTQKWVEVNKRKEIDDKARKNEETKDDIVKVVRKEVEGIWAENQMEMLQRSLMGVCVKPIDLRKIRDAAFEDQLLQSIFDELRPHWGVFWCLSRRVWVEVTGMPVCIWCPKKFNRIAKLWGKPIRQDDISEEFKSFTTARILIDSYQWELIHEWVSVKIGDKVFEVFVKEFGSEVYNVQSHPDRAEGCSDSSEATMEDSMPVSGMEKSANVEDLSMSIGCGILGFDPMIIEPQTVVESVADPVKKSGRFNGLNEPSPDNSADCGLNSSYTCPYPPGFGLCTNNTHVHRDEARAPNSPNLVRETQLEDIYGVVSSPIEIEDPELVRGENAVIPSEVESRSSETLYCINKERFGESLFVVENREVEGVCWIRVGSRNIGYTS</sequence>
<evidence type="ECO:0000256" key="3">
    <source>
        <dbReference type="PROSITE-ProRule" id="PRU00176"/>
    </source>
</evidence>
<evidence type="ECO:0000256" key="2">
    <source>
        <dbReference type="ARBA" id="ARBA00023242"/>
    </source>
</evidence>
<dbReference type="PANTHER" id="PTHR13952">
    <property type="entry name" value="U1 SMALL NUCLEAR RIBONUCLEOPROTEIN 70 KD"/>
    <property type="match status" value="1"/>
</dbReference>
<keyword evidence="2" id="KW-0539">Nucleus</keyword>
<comment type="subcellular location">
    <subcellularLocation>
        <location evidence="1">Nucleus</location>
    </subcellularLocation>
</comment>
<dbReference type="PANTHER" id="PTHR13952:SF21">
    <property type="entry name" value="POLYNUCLEOTIDE ADENYLYLTRANSFERASE DOMAIN_RNA RECOGNITION MOTIF PROTEIN-RELATED"/>
    <property type="match status" value="1"/>
</dbReference>
<dbReference type="EMBL" id="JASCZI010002552">
    <property type="protein sequence ID" value="MED6116275.1"/>
    <property type="molecule type" value="Genomic_DNA"/>
</dbReference>
<dbReference type="SUPFAM" id="SSF54928">
    <property type="entry name" value="RNA-binding domain, RBD"/>
    <property type="match status" value="1"/>
</dbReference>
<evidence type="ECO:0000313" key="6">
    <source>
        <dbReference type="EMBL" id="MED6116275.1"/>
    </source>
</evidence>
<accession>A0ABU6QW07</accession>
<dbReference type="InterPro" id="IPR051183">
    <property type="entry name" value="U1_U11-U12_snRNP_70-35kDa"/>
</dbReference>
<dbReference type="InterPro" id="IPR000504">
    <property type="entry name" value="RRM_dom"/>
</dbReference>
<dbReference type="Pfam" id="PF00076">
    <property type="entry name" value="RRM_1"/>
    <property type="match status" value="1"/>
</dbReference>
<feature type="region of interest" description="Disordered" evidence="4">
    <location>
        <begin position="332"/>
        <end position="352"/>
    </location>
</feature>
<comment type="caution">
    <text evidence="6">The sequence shown here is derived from an EMBL/GenBank/DDBJ whole genome shotgun (WGS) entry which is preliminary data.</text>
</comment>
<gene>
    <name evidence="6" type="ORF">PIB30_098683</name>
</gene>
<proteinExistence type="predicted"/>
<dbReference type="PROSITE" id="PS50102">
    <property type="entry name" value="RRM"/>
    <property type="match status" value="1"/>
</dbReference>
<protein>
    <recommendedName>
        <fullName evidence="5">RRM domain-containing protein</fullName>
    </recommendedName>
</protein>